<evidence type="ECO:0000259" key="2">
    <source>
        <dbReference type="Pfam" id="PF13302"/>
    </source>
</evidence>
<feature type="domain" description="N-acetyltransferase" evidence="2">
    <location>
        <begin position="28"/>
        <end position="207"/>
    </location>
</feature>
<comment type="caution">
    <text evidence="3">The sequence shown here is derived from an EMBL/GenBank/DDBJ whole genome shotgun (WGS) entry which is preliminary data.</text>
</comment>
<dbReference type="InterPro" id="IPR000182">
    <property type="entry name" value="GNAT_dom"/>
</dbReference>
<accession>A0A9P6G5B5</accession>
<evidence type="ECO:0000313" key="4">
    <source>
        <dbReference type="Proteomes" id="UP000756921"/>
    </source>
</evidence>
<dbReference type="Proteomes" id="UP000756921">
    <property type="component" value="Unassembled WGS sequence"/>
</dbReference>
<keyword evidence="4" id="KW-1185">Reference proteome</keyword>
<dbReference type="PANTHER" id="PTHR43792">
    <property type="entry name" value="GNAT FAMILY, PUTATIVE (AFU_ORTHOLOGUE AFUA_3G00765)-RELATED-RELATED"/>
    <property type="match status" value="1"/>
</dbReference>
<dbReference type="OrthoDB" id="630895at2759"/>
<feature type="compositionally biased region" description="Low complexity" evidence="1">
    <location>
        <begin position="118"/>
        <end position="132"/>
    </location>
</feature>
<evidence type="ECO:0000256" key="1">
    <source>
        <dbReference type="SAM" id="MobiDB-lite"/>
    </source>
</evidence>
<dbReference type="GO" id="GO:0016747">
    <property type="term" value="F:acyltransferase activity, transferring groups other than amino-acyl groups"/>
    <property type="evidence" value="ECO:0007669"/>
    <property type="project" value="InterPro"/>
</dbReference>
<dbReference type="Gene3D" id="3.40.630.30">
    <property type="match status" value="1"/>
</dbReference>
<sequence>MSPPTKEVLETERLRLIRISDTSLDGDHVKWFHTTWSDPFATSWSFHGKTTTIEESQAWFTEHLKKYDTVIYIAFERFSADGAELPFPGGVIGNVSLRTQAEGPSLPPFSRTSAAPASDQTSTDPSTTPLSDLDVEKPLNLRSIGYSFLQDAWGKGYATEAARAVLEAYREGTREAREKGDQVYYIEAIWGDGNLASGKVLGKLGFKQIGYKEEEKVWLAGDWRYGYYVSGWYV</sequence>
<name>A0A9P6G5B5_9PLEO</name>
<dbReference type="InterPro" id="IPR051531">
    <property type="entry name" value="N-acetyltransferase"/>
</dbReference>
<dbReference type="EMBL" id="WJXW01000017">
    <property type="protein sequence ID" value="KAF9729003.1"/>
    <property type="molecule type" value="Genomic_DNA"/>
</dbReference>
<protein>
    <recommendedName>
        <fullName evidence="2">N-acetyltransferase domain-containing protein</fullName>
    </recommendedName>
</protein>
<dbReference type="AlphaFoldDB" id="A0A9P6G5B5"/>
<feature type="region of interest" description="Disordered" evidence="1">
    <location>
        <begin position="102"/>
        <end position="133"/>
    </location>
</feature>
<proteinExistence type="predicted"/>
<dbReference type="InterPro" id="IPR016181">
    <property type="entry name" value="Acyl_CoA_acyltransferase"/>
</dbReference>
<organism evidence="3 4">
    <name type="scientific">Paraphaeosphaeria minitans</name>
    <dbReference type="NCBI Taxonomy" id="565426"/>
    <lineage>
        <taxon>Eukaryota</taxon>
        <taxon>Fungi</taxon>
        <taxon>Dikarya</taxon>
        <taxon>Ascomycota</taxon>
        <taxon>Pezizomycotina</taxon>
        <taxon>Dothideomycetes</taxon>
        <taxon>Pleosporomycetidae</taxon>
        <taxon>Pleosporales</taxon>
        <taxon>Massarineae</taxon>
        <taxon>Didymosphaeriaceae</taxon>
        <taxon>Paraphaeosphaeria</taxon>
    </lineage>
</organism>
<evidence type="ECO:0000313" key="3">
    <source>
        <dbReference type="EMBL" id="KAF9729003.1"/>
    </source>
</evidence>
<reference evidence="3" key="1">
    <citation type="journal article" date="2020" name="Mol. Plant Microbe Interact.">
        <title>Genome Sequence of the Biocontrol Agent Coniothyrium minitans strain Conio (IMI 134523).</title>
        <authorList>
            <person name="Patel D."/>
            <person name="Shittu T.A."/>
            <person name="Baroncelli R."/>
            <person name="Muthumeenakshi S."/>
            <person name="Osborne T.H."/>
            <person name="Janganan T.K."/>
            <person name="Sreenivasaprasad S."/>
        </authorList>
    </citation>
    <scope>NUCLEOTIDE SEQUENCE</scope>
    <source>
        <strain evidence="3">Conio</strain>
    </source>
</reference>
<dbReference type="PANTHER" id="PTHR43792:SF1">
    <property type="entry name" value="N-ACETYLTRANSFERASE DOMAIN-CONTAINING PROTEIN"/>
    <property type="match status" value="1"/>
</dbReference>
<dbReference type="Pfam" id="PF13302">
    <property type="entry name" value="Acetyltransf_3"/>
    <property type="match status" value="1"/>
</dbReference>
<dbReference type="SUPFAM" id="SSF55729">
    <property type="entry name" value="Acyl-CoA N-acyltransferases (Nat)"/>
    <property type="match status" value="1"/>
</dbReference>
<gene>
    <name evidence="3" type="ORF">PMIN01_12693</name>
</gene>